<dbReference type="AlphaFoldDB" id="A0A0H2LYN6"/>
<comment type="caution">
    <text evidence="1">The sequence shown here is derived from an EMBL/GenBank/DDBJ whole genome shotgun (WGS) entry which is preliminary data.</text>
</comment>
<reference evidence="1 2" key="1">
    <citation type="submission" date="2015-03" db="EMBL/GenBank/DDBJ databases">
        <title>Genome sequence of Variovorax paradoxus TBEA6.</title>
        <authorList>
            <person name="Poehlein A."/>
            <person name="Schuldes J."/>
            <person name="Wuebbeler J.H."/>
            <person name="Hiessl S."/>
            <person name="Steinbuechel A."/>
            <person name="Daniel R."/>
        </authorList>
    </citation>
    <scope>NUCLEOTIDE SEQUENCE [LARGE SCALE GENOMIC DNA]</scope>
    <source>
        <strain evidence="1 2">TBEA6</strain>
    </source>
</reference>
<protein>
    <submittedName>
        <fullName evidence="1">Uncharacterized protein</fullName>
    </submittedName>
</protein>
<gene>
    <name evidence="1" type="ORF">VPARA_36700</name>
</gene>
<proteinExistence type="predicted"/>
<dbReference type="PATRIC" id="fig|34073.19.peg.3759"/>
<accession>A0A0H2LYN6</accession>
<name>A0A0H2LYN6_VARPD</name>
<dbReference type="EMBL" id="JZWI01000018">
    <property type="protein sequence ID" value="KLN55318.1"/>
    <property type="molecule type" value="Genomic_DNA"/>
</dbReference>
<keyword evidence="2" id="KW-1185">Reference proteome</keyword>
<organism evidence="1 2">
    <name type="scientific">Variovorax paradoxus</name>
    <dbReference type="NCBI Taxonomy" id="34073"/>
    <lineage>
        <taxon>Bacteria</taxon>
        <taxon>Pseudomonadati</taxon>
        <taxon>Pseudomonadota</taxon>
        <taxon>Betaproteobacteria</taxon>
        <taxon>Burkholderiales</taxon>
        <taxon>Comamonadaceae</taxon>
        <taxon>Variovorax</taxon>
    </lineage>
</organism>
<evidence type="ECO:0000313" key="2">
    <source>
        <dbReference type="Proteomes" id="UP000035170"/>
    </source>
</evidence>
<evidence type="ECO:0000313" key="1">
    <source>
        <dbReference type="EMBL" id="KLN55318.1"/>
    </source>
</evidence>
<dbReference type="RefSeq" id="WP_021007313.1">
    <property type="nucleotide sequence ID" value="NZ_JZWI01000018.1"/>
</dbReference>
<sequence>MDSKVPATPASAWTDAYFRSLLDWQAACGASVLQAQQIQWGMLAAWQQSAKAVQQELLDQWTSHFGGGVPLDG</sequence>
<dbReference type="Proteomes" id="UP000035170">
    <property type="component" value="Unassembled WGS sequence"/>
</dbReference>